<keyword evidence="2" id="KW-1185">Reference proteome</keyword>
<dbReference type="EMBL" id="JAKILJ010000022">
    <property type="protein sequence ID" value="MCL1105755.1"/>
    <property type="molecule type" value="Genomic_DNA"/>
</dbReference>
<name>A0A9X1ZC28_9GAMM</name>
<comment type="caution">
    <text evidence="1">The sequence shown here is derived from an EMBL/GenBank/DDBJ whole genome shotgun (WGS) entry which is preliminary data.</text>
</comment>
<dbReference type="Proteomes" id="UP001139408">
    <property type="component" value="Unassembled WGS sequence"/>
</dbReference>
<dbReference type="RefSeq" id="WP_188925338.1">
    <property type="nucleotide sequence ID" value="NZ_BMQI01000023.1"/>
</dbReference>
<organism evidence="1 2">
    <name type="scientific">Shewanella algicola</name>
    <dbReference type="NCBI Taxonomy" id="640633"/>
    <lineage>
        <taxon>Bacteria</taxon>
        <taxon>Pseudomonadati</taxon>
        <taxon>Pseudomonadota</taxon>
        <taxon>Gammaproteobacteria</taxon>
        <taxon>Alteromonadales</taxon>
        <taxon>Shewanellaceae</taxon>
        <taxon>Shewanella</taxon>
    </lineage>
</organism>
<evidence type="ECO:0000313" key="1">
    <source>
        <dbReference type="EMBL" id="MCL1105755.1"/>
    </source>
</evidence>
<gene>
    <name evidence="1" type="ORF">L2749_10845</name>
</gene>
<dbReference type="AlphaFoldDB" id="A0A9X1ZC28"/>
<evidence type="ECO:0000313" key="2">
    <source>
        <dbReference type="Proteomes" id="UP001139408"/>
    </source>
</evidence>
<proteinExistence type="predicted"/>
<protein>
    <submittedName>
        <fullName evidence="1">Uncharacterized protein</fullName>
    </submittedName>
</protein>
<sequence>MANDDVLQILAQFELVITHEFNADNLANADGDKVLMQHHFEQEIQMAFAEWDIDIQLDKNIKHTSAQHHSFLGRLQREFDLQADDIKADESPSDDLITNDLMLNQMKSDVEQCCDMIPYETTLVSFRVL</sequence>
<reference evidence="1" key="1">
    <citation type="submission" date="2022-01" db="EMBL/GenBank/DDBJ databases">
        <title>Whole genome-based taxonomy of the Shewanellaceae.</title>
        <authorList>
            <person name="Martin-Rodriguez A.J."/>
        </authorList>
    </citation>
    <scope>NUCLEOTIDE SEQUENCE</scope>
    <source>
        <strain evidence="1">DSM 23803</strain>
    </source>
</reference>
<accession>A0A9X1ZC28</accession>